<sequence>MKKVLLGMAIIAASASVQADSAVTLGYAQSALKEASNSNGFALGYSYVPAGQKLGVITSVLHTRGDDNSNGIKTNYTMTSLSVGPMYSVTESLDVYSTLGFMTGKADIKSDSVKGTVRDTATTLGAGIQYSFENNFVTKLGMEKTLNNDIDAINFIIGGGYRF</sequence>
<evidence type="ECO:0000313" key="9">
    <source>
        <dbReference type="Proteomes" id="UP000003789"/>
    </source>
</evidence>
<dbReference type="SUPFAM" id="SSF56925">
    <property type="entry name" value="OMPA-like"/>
    <property type="match status" value="1"/>
</dbReference>
<proteinExistence type="predicted"/>
<evidence type="ECO:0000259" key="7">
    <source>
        <dbReference type="Pfam" id="PF13505"/>
    </source>
</evidence>
<evidence type="ECO:0000256" key="4">
    <source>
        <dbReference type="ARBA" id="ARBA00022729"/>
    </source>
</evidence>
<evidence type="ECO:0000256" key="5">
    <source>
        <dbReference type="ARBA" id="ARBA00023136"/>
    </source>
</evidence>
<evidence type="ECO:0000256" key="2">
    <source>
        <dbReference type="ARBA" id="ARBA00022452"/>
    </source>
</evidence>
<dbReference type="Pfam" id="PF13505">
    <property type="entry name" value="OMP_b-brl"/>
    <property type="match status" value="1"/>
</dbReference>
<evidence type="ECO:0000256" key="6">
    <source>
        <dbReference type="SAM" id="SignalP"/>
    </source>
</evidence>
<comment type="caution">
    <text evidence="8">The sequence shown here is derived from an EMBL/GenBank/DDBJ whole genome shotgun (WGS) entry which is preliminary data.</text>
</comment>
<dbReference type="AlphaFoldDB" id="Q1Z9V3"/>
<dbReference type="HOGENOM" id="CLU_1625531_0_0_6"/>
<evidence type="ECO:0000256" key="3">
    <source>
        <dbReference type="ARBA" id="ARBA00022692"/>
    </source>
</evidence>
<dbReference type="RefSeq" id="WP_006229043.1">
    <property type="nucleotide sequence ID" value="NZ_CH724134.1"/>
</dbReference>
<dbReference type="PRINTS" id="PR00316">
    <property type="entry name" value="ENTEROVIROMP"/>
</dbReference>
<feature type="domain" description="Outer membrane protein beta-barrel" evidence="7">
    <location>
        <begin position="8"/>
        <end position="163"/>
    </location>
</feature>
<dbReference type="PANTHER" id="PTHR35892:SF2">
    <property type="entry name" value="OUTER MEMBRANE PROTEIN PAGN"/>
    <property type="match status" value="1"/>
</dbReference>
<keyword evidence="2" id="KW-1134">Transmembrane beta strand</keyword>
<dbReference type="EMBL" id="AAPH01000001">
    <property type="protein sequence ID" value="EAS45739.1"/>
    <property type="molecule type" value="Genomic_DNA"/>
</dbReference>
<dbReference type="InterPro" id="IPR011250">
    <property type="entry name" value="OMP/PagP_B-barrel"/>
</dbReference>
<dbReference type="PANTHER" id="PTHR35892">
    <property type="entry name" value="OUTER MEMBRANE PROTEIN PAGN-RELATED"/>
    <property type="match status" value="1"/>
</dbReference>
<accession>Q1Z9V3</accession>
<protein>
    <submittedName>
        <fullName evidence="8">Attachment invasion locus protein</fullName>
    </submittedName>
</protein>
<feature type="chain" id="PRO_5004198333" evidence="6">
    <location>
        <begin position="20"/>
        <end position="163"/>
    </location>
</feature>
<dbReference type="InterPro" id="IPR027385">
    <property type="entry name" value="Beta-barrel_OMP"/>
</dbReference>
<dbReference type="GO" id="GO:0009279">
    <property type="term" value="C:cell outer membrane"/>
    <property type="evidence" value="ECO:0007669"/>
    <property type="project" value="UniProtKB-SubCell"/>
</dbReference>
<evidence type="ECO:0000313" key="8">
    <source>
        <dbReference type="EMBL" id="EAS45739.1"/>
    </source>
</evidence>
<dbReference type="Gene3D" id="2.40.160.20">
    <property type="match status" value="1"/>
</dbReference>
<keyword evidence="5" id="KW-0472">Membrane</keyword>
<evidence type="ECO:0000256" key="1">
    <source>
        <dbReference type="ARBA" id="ARBA00004571"/>
    </source>
</evidence>
<keyword evidence="4 6" id="KW-0732">Signal</keyword>
<comment type="subcellular location">
    <subcellularLocation>
        <location evidence="1">Cell outer membrane</location>
        <topology evidence="1">Multi-pass membrane protein</topology>
    </subcellularLocation>
</comment>
<reference evidence="8 9" key="1">
    <citation type="submission" date="2006-03" db="EMBL/GenBank/DDBJ databases">
        <authorList>
            <person name="Bartlett D.H."/>
            <person name="Valle G."/>
            <person name="Lauro F.M."/>
            <person name="Vezzi A."/>
            <person name="Simonato F."/>
            <person name="Eloe E."/>
            <person name="Vitulo N."/>
            <person name="Stratton T.K."/>
            <person name="D'angelo M."/>
            <person name="Ferriera S."/>
            <person name="Johnson J."/>
            <person name="Kravitz S."/>
            <person name="Beeson K."/>
            <person name="Sutton G."/>
            <person name="Rogers Y."/>
            <person name="Friedman R."/>
            <person name="Frazier M."/>
            <person name="Venter J.C."/>
        </authorList>
    </citation>
    <scope>NUCLEOTIDE SEQUENCE [LARGE SCALE GENOMIC DNA]</scope>
    <source>
        <strain evidence="8 9">3TCK</strain>
    </source>
</reference>
<dbReference type="InterPro" id="IPR051723">
    <property type="entry name" value="Bact_OM_Invasion-Related"/>
</dbReference>
<dbReference type="PROSITE" id="PS00695">
    <property type="entry name" value="ENT_VIR_OMP_2"/>
    <property type="match status" value="1"/>
</dbReference>
<dbReference type="GO" id="GO:0044384">
    <property type="term" value="C:host outer membrane"/>
    <property type="evidence" value="ECO:0007669"/>
    <property type="project" value="InterPro"/>
</dbReference>
<keyword evidence="3" id="KW-0812">Transmembrane</keyword>
<organism evidence="8 9">
    <name type="scientific">Photobacterium profundum 3TCK</name>
    <dbReference type="NCBI Taxonomy" id="314280"/>
    <lineage>
        <taxon>Bacteria</taxon>
        <taxon>Pseudomonadati</taxon>
        <taxon>Pseudomonadota</taxon>
        <taxon>Gammaproteobacteria</taxon>
        <taxon>Vibrionales</taxon>
        <taxon>Vibrionaceae</taxon>
        <taxon>Photobacterium</taxon>
    </lineage>
</organism>
<dbReference type="Proteomes" id="UP000003789">
    <property type="component" value="Unassembled WGS sequence"/>
</dbReference>
<feature type="signal peptide" evidence="6">
    <location>
        <begin position="1"/>
        <end position="19"/>
    </location>
</feature>
<gene>
    <name evidence="8" type="ORF">P3TCK_05161</name>
</gene>
<dbReference type="InterPro" id="IPR000758">
    <property type="entry name" value="Enterovir_OMP"/>
</dbReference>
<name>Q1Z9V3_9GAMM</name>